<accession>A0A5J6FBZ0</accession>
<organism evidence="1 2">
    <name type="scientific">Streptomyces nitrosporeus</name>
    <dbReference type="NCBI Taxonomy" id="28894"/>
    <lineage>
        <taxon>Bacteria</taxon>
        <taxon>Bacillati</taxon>
        <taxon>Actinomycetota</taxon>
        <taxon>Actinomycetes</taxon>
        <taxon>Kitasatosporales</taxon>
        <taxon>Streptomycetaceae</taxon>
        <taxon>Streptomyces</taxon>
    </lineage>
</organism>
<dbReference type="EMBL" id="CP023702">
    <property type="protein sequence ID" value="QEU72480.1"/>
    <property type="molecule type" value="Genomic_DNA"/>
</dbReference>
<dbReference type="KEGG" id="snk:CP967_11175"/>
<name>A0A5J6FBZ0_9ACTN</name>
<gene>
    <name evidence="1" type="ORF">CP967_11175</name>
</gene>
<evidence type="ECO:0000313" key="2">
    <source>
        <dbReference type="Proteomes" id="UP000326178"/>
    </source>
</evidence>
<dbReference type="OrthoDB" id="4299868at2"/>
<evidence type="ECO:0000313" key="1">
    <source>
        <dbReference type="EMBL" id="QEU72480.1"/>
    </source>
</evidence>
<reference evidence="1 2" key="1">
    <citation type="submission" date="2017-09" db="EMBL/GenBank/DDBJ databases">
        <authorList>
            <person name="Lee N."/>
            <person name="Cho B.-K."/>
        </authorList>
    </citation>
    <scope>NUCLEOTIDE SEQUENCE [LARGE SCALE GENOMIC DNA]</scope>
    <source>
        <strain evidence="1 2">ATCC 12769</strain>
    </source>
</reference>
<keyword evidence="2" id="KW-1185">Reference proteome</keyword>
<sequence length="60" mass="6552">MTGSTFRFVVPPGGTTATAAVRSVKFCVRAAHTRVTEKYDVRTAQHAQNGCVRSRIWEAA</sequence>
<dbReference type="Proteomes" id="UP000326178">
    <property type="component" value="Chromosome"/>
</dbReference>
<protein>
    <submittedName>
        <fullName evidence="1">Uncharacterized protein</fullName>
    </submittedName>
</protein>
<dbReference type="AlphaFoldDB" id="A0A5J6FBZ0"/>
<proteinExistence type="predicted"/>